<feature type="repeat" description="PPR" evidence="3">
    <location>
        <begin position="117"/>
        <end position="151"/>
    </location>
</feature>
<evidence type="ECO:0000256" key="1">
    <source>
        <dbReference type="ARBA" id="ARBA00007626"/>
    </source>
</evidence>
<feature type="repeat" description="PPR" evidence="3">
    <location>
        <begin position="188"/>
        <end position="222"/>
    </location>
</feature>
<gene>
    <name evidence="4" type="ORF">PHJA_002256800</name>
</gene>
<dbReference type="NCBIfam" id="TIGR00756">
    <property type="entry name" value="PPR"/>
    <property type="match status" value="10"/>
</dbReference>
<name>A0A830CU10_9LAMI</name>
<keyword evidence="5" id="KW-1185">Reference proteome</keyword>
<dbReference type="AlphaFoldDB" id="A0A830CU10"/>
<evidence type="ECO:0000313" key="4">
    <source>
        <dbReference type="EMBL" id="GFQ01129.1"/>
    </source>
</evidence>
<dbReference type="Pfam" id="PF01535">
    <property type="entry name" value="PPR"/>
    <property type="match status" value="1"/>
</dbReference>
<feature type="repeat" description="PPR" evidence="3">
    <location>
        <begin position="223"/>
        <end position="257"/>
    </location>
</feature>
<dbReference type="Gene3D" id="1.25.40.10">
    <property type="entry name" value="Tetratricopeptide repeat domain"/>
    <property type="match status" value="4"/>
</dbReference>
<dbReference type="SUPFAM" id="SSF48452">
    <property type="entry name" value="TPR-like"/>
    <property type="match status" value="1"/>
</dbReference>
<feature type="repeat" description="PPR" evidence="3">
    <location>
        <begin position="435"/>
        <end position="469"/>
    </location>
</feature>
<dbReference type="EMBL" id="BMAC01000658">
    <property type="protein sequence ID" value="GFQ01129.1"/>
    <property type="molecule type" value="Genomic_DNA"/>
</dbReference>
<feature type="repeat" description="PPR" evidence="3">
    <location>
        <begin position="329"/>
        <end position="363"/>
    </location>
</feature>
<dbReference type="InterPro" id="IPR011990">
    <property type="entry name" value="TPR-like_helical_dom_sf"/>
</dbReference>
<dbReference type="Pfam" id="PF13041">
    <property type="entry name" value="PPR_2"/>
    <property type="match status" value="3"/>
</dbReference>
<dbReference type="InterPro" id="IPR050872">
    <property type="entry name" value="PPR_P_subfamily"/>
</dbReference>
<sequence>MKIKGFRVSRFLSSSPNCYGVGKSRFIYNNHIPPLSLSIFRCFGTKFVLNCNYLEKLKSVKGLNDALRLYDNMSRMRPLPSVIQFNQLLSRVVNLKEYSAAIHLFEDISCNLGVSVDEYTMNIAINSYCLSNRVNYGFSILGWFFKRGCVPNEITFGTLLKGLFRGNKINEAQELFRKMVREGLCELNVVTYNMLIDGLCKDKMIDFALNLFDEMSKKGICPDVMTFSSLIDSLCKEGLVDEAEDMLQIMKQQNVNPNVFSYNSLMDGYCLQGRMDEARNVFDSSMASKNLAPNVWSYSILINGYCRKKKIDEAMHMFREMPRKGVKPNMATYNTILQGLFRCGRDSCALKLFDELQADGLKPDFYTYCNMLDGLCRNGQVERASLFLDALERKEGEHLHIAYYTIVMDGFCKAKKIDVARAIFRDLTAKAVAPNVVTYNSMIKGCCQNGLLEEAKDLLLRMEQISLSPDEITYNSIIQGNLKGGRYEDASRLFEEMCAKGFSQIHLHLNCCLIYSGQQNKIQLFLI</sequence>
<feature type="repeat" description="PPR" evidence="3">
    <location>
        <begin position="152"/>
        <end position="186"/>
    </location>
</feature>
<dbReference type="PANTHER" id="PTHR46128:SF358">
    <property type="entry name" value="TETRATRICOPEPTIDE REPEAT (TPR)-LIKE SUPERFAMILY PROTEIN"/>
    <property type="match status" value="1"/>
</dbReference>
<feature type="repeat" description="PPR" evidence="3">
    <location>
        <begin position="364"/>
        <end position="394"/>
    </location>
</feature>
<comment type="caution">
    <text evidence="4">The sequence shown here is derived from an EMBL/GenBank/DDBJ whole genome shotgun (WGS) entry which is preliminary data.</text>
</comment>
<feature type="repeat" description="PPR" evidence="3">
    <location>
        <begin position="258"/>
        <end position="293"/>
    </location>
</feature>
<dbReference type="SUPFAM" id="SSF81901">
    <property type="entry name" value="HCP-like"/>
    <property type="match status" value="1"/>
</dbReference>
<feature type="repeat" description="PPR" evidence="3">
    <location>
        <begin position="470"/>
        <end position="504"/>
    </location>
</feature>
<organism evidence="4 5">
    <name type="scientific">Phtheirospermum japonicum</name>
    <dbReference type="NCBI Taxonomy" id="374723"/>
    <lineage>
        <taxon>Eukaryota</taxon>
        <taxon>Viridiplantae</taxon>
        <taxon>Streptophyta</taxon>
        <taxon>Embryophyta</taxon>
        <taxon>Tracheophyta</taxon>
        <taxon>Spermatophyta</taxon>
        <taxon>Magnoliopsida</taxon>
        <taxon>eudicotyledons</taxon>
        <taxon>Gunneridae</taxon>
        <taxon>Pentapetalae</taxon>
        <taxon>asterids</taxon>
        <taxon>lamiids</taxon>
        <taxon>Lamiales</taxon>
        <taxon>Orobanchaceae</taxon>
        <taxon>Orobanchaceae incertae sedis</taxon>
        <taxon>Phtheirospermum</taxon>
    </lineage>
</organism>
<accession>A0A830CU10</accession>
<dbReference type="Proteomes" id="UP000653305">
    <property type="component" value="Unassembled WGS sequence"/>
</dbReference>
<dbReference type="OrthoDB" id="185373at2759"/>
<reference evidence="4" key="1">
    <citation type="submission" date="2020-07" db="EMBL/GenBank/DDBJ databases">
        <title>Ethylene signaling mediates host invasion by parasitic plants.</title>
        <authorList>
            <person name="Yoshida S."/>
        </authorList>
    </citation>
    <scope>NUCLEOTIDE SEQUENCE</scope>
    <source>
        <strain evidence="4">Okayama</strain>
    </source>
</reference>
<dbReference type="InterPro" id="IPR002885">
    <property type="entry name" value="PPR_rpt"/>
</dbReference>
<proteinExistence type="inferred from homology"/>
<evidence type="ECO:0000256" key="2">
    <source>
        <dbReference type="ARBA" id="ARBA00022737"/>
    </source>
</evidence>
<comment type="similarity">
    <text evidence="1">Belongs to the PPR family. P subfamily.</text>
</comment>
<feature type="repeat" description="PPR" evidence="3">
    <location>
        <begin position="400"/>
        <end position="434"/>
    </location>
</feature>
<keyword evidence="2" id="KW-0677">Repeat</keyword>
<feature type="repeat" description="PPR" evidence="3">
    <location>
        <begin position="294"/>
        <end position="328"/>
    </location>
</feature>
<dbReference type="PANTHER" id="PTHR46128">
    <property type="entry name" value="MITOCHONDRIAL GROUP I INTRON SPLICING FACTOR CCM1"/>
    <property type="match status" value="1"/>
</dbReference>
<evidence type="ECO:0000313" key="5">
    <source>
        <dbReference type="Proteomes" id="UP000653305"/>
    </source>
</evidence>
<evidence type="ECO:0000256" key="3">
    <source>
        <dbReference type="PROSITE-ProRule" id="PRU00708"/>
    </source>
</evidence>
<dbReference type="PROSITE" id="PS51375">
    <property type="entry name" value="PPR"/>
    <property type="match status" value="11"/>
</dbReference>
<protein>
    <submittedName>
        <fullName evidence="4">Pentatricopeptide repeat-containing protein at1g62670 mitochondrial</fullName>
    </submittedName>
</protein>
<dbReference type="Pfam" id="PF12854">
    <property type="entry name" value="PPR_1"/>
    <property type="match status" value="3"/>
</dbReference>